<keyword evidence="1" id="KW-0813">Transport</keyword>
<dbReference type="GO" id="GO:0016887">
    <property type="term" value="F:ATP hydrolysis activity"/>
    <property type="evidence" value="ECO:0007669"/>
    <property type="project" value="InterPro"/>
</dbReference>
<dbReference type="InterPro" id="IPR003593">
    <property type="entry name" value="AAA+_ATPase"/>
</dbReference>
<dbReference type="Gene3D" id="3.40.50.300">
    <property type="entry name" value="P-loop containing nucleotide triphosphate hydrolases"/>
    <property type="match status" value="1"/>
</dbReference>
<keyword evidence="3" id="KW-0067">ATP-binding</keyword>
<dbReference type="InterPro" id="IPR003439">
    <property type="entry name" value="ABC_transporter-like_ATP-bd"/>
</dbReference>
<reference evidence="5 6" key="2">
    <citation type="journal article" date="2010" name="Stand. Genomic Sci.">
        <title>Complete genome sequence of Sebaldella termitidis type strain (NCTC 11300).</title>
        <authorList>
            <person name="Harmon-Smith M."/>
            <person name="Celia L."/>
            <person name="Chertkov O."/>
            <person name="Lapidus A."/>
            <person name="Copeland A."/>
            <person name="Glavina Del Rio T."/>
            <person name="Nolan M."/>
            <person name="Lucas S."/>
            <person name="Tice H."/>
            <person name="Cheng J.F."/>
            <person name="Han C."/>
            <person name="Detter J.C."/>
            <person name="Bruce D."/>
            <person name="Goodwin L."/>
            <person name="Pitluck S."/>
            <person name="Pati A."/>
            <person name="Liolios K."/>
            <person name="Ivanova N."/>
            <person name="Mavromatis K."/>
            <person name="Mikhailova N."/>
            <person name="Chen A."/>
            <person name="Palaniappan K."/>
            <person name="Land M."/>
            <person name="Hauser L."/>
            <person name="Chang Y.J."/>
            <person name="Jeffries C.D."/>
            <person name="Brettin T."/>
            <person name="Goker M."/>
            <person name="Beck B."/>
            <person name="Bristow J."/>
            <person name="Eisen J.A."/>
            <person name="Markowitz V."/>
            <person name="Hugenholtz P."/>
            <person name="Kyrpides N.C."/>
            <person name="Klenk H.P."/>
            <person name="Chen F."/>
        </authorList>
    </citation>
    <scope>NUCLEOTIDE SEQUENCE [LARGE SCALE GENOMIC DNA]</scope>
    <source>
        <strain evidence="6">ATCC 33386 / NCTC 11300</strain>
    </source>
</reference>
<evidence type="ECO:0000259" key="4">
    <source>
        <dbReference type="PROSITE" id="PS50893"/>
    </source>
</evidence>
<dbReference type="RefSeq" id="WP_012861727.1">
    <property type="nucleotide sequence ID" value="NC_013517.1"/>
</dbReference>
<evidence type="ECO:0000256" key="1">
    <source>
        <dbReference type="ARBA" id="ARBA00022448"/>
    </source>
</evidence>
<evidence type="ECO:0000313" key="6">
    <source>
        <dbReference type="Proteomes" id="UP000000845"/>
    </source>
</evidence>
<dbReference type="eggNOG" id="COG1116">
    <property type="taxonomic scope" value="Bacteria"/>
</dbReference>
<dbReference type="GO" id="GO:0005524">
    <property type="term" value="F:ATP binding"/>
    <property type="evidence" value="ECO:0007669"/>
    <property type="project" value="UniProtKB-KW"/>
</dbReference>
<protein>
    <submittedName>
        <fullName evidence="5">ABC transporter related protein</fullName>
    </submittedName>
</protein>
<dbReference type="Pfam" id="PF00005">
    <property type="entry name" value="ABC_tran"/>
    <property type="match status" value="1"/>
</dbReference>
<dbReference type="Proteomes" id="UP000000845">
    <property type="component" value="Chromosome"/>
</dbReference>
<gene>
    <name evidence="5" type="ordered locus">Sterm_2279</name>
</gene>
<dbReference type="InterPro" id="IPR027417">
    <property type="entry name" value="P-loop_NTPase"/>
</dbReference>
<evidence type="ECO:0000313" key="5">
    <source>
        <dbReference type="EMBL" id="ACZ09133.1"/>
    </source>
</evidence>
<evidence type="ECO:0000256" key="2">
    <source>
        <dbReference type="ARBA" id="ARBA00022741"/>
    </source>
</evidence>
<feature type="domain" description="ABC transporter" evidence="4">
    <location>
        <begin position="4"/>
        <end position="215"/>
    </location>
</feature>
<keyword evidence="6" id="KW-1185">Reference proteome</keyword>
<dbReference type="PROSITE" id="PS00211">
    <property type="entry name" value="ABC_TRANSPORTER_1"/>
    <property type="match status" value="1"/>
</dbReference>
<organism evidence="5 6">
    <name type="scientific">Sebaldella termitidis (strain ATCC 33386 / NCTC 11300)</name>
    <dbReference type="NCBI Taxonomy" id="526218"/>
    <lineage>
        <taxon>Bacteria</taxon>
        <taxon>Fusobacteriati</taxon>
        <taxon>Fusobacteriota</taxon>
        <taxon>Fusobacteriia</taxon>
        <taxon>Fusobacteriales</taxon>
        <taxon>Leptotrichiaceae</taxon>
        <taxon>Sebaldella</taxon>
    </lineage>
</organism>
<reference evidence="6" key="1">
    <citation type="submission" date="2009-09" db="EMBL/GenBank/DDBJ databases">
        <title>The complete chromosome of Sebaldella termitidis ATCC 33386.</title>
        <authorList>
            <consortium name="US DOE Joint Genome Institute (JGI-PGF)"/>
            <person name="Lucas S."/>
            <person name="Copeland A."/>
            <person name="Lapidus A."/>
            <person name="Glavina del Rio T."/>
            <person name="Dalin E."/>
            <person name="Tice H."/>
            <person name="Bruce D."/>
            <person name="Goodwin L."/>
            <person name="Pitluck S."/>
            <person name="Kyrpides N."/>
            <person name="Mavromatis K."/>
            <person name="Ivanova N."/>
            <person name="Mikhailova N."/>
            <person name="Sims D."/>
            <person name="Meincke L."/>
            <person name="Brettin T."/>
            <person name="Detter J.C."/>
            <person name="Han C."/>
            <person name="Larimer F."/>
            <person name="Land M."/>
            <person name="Hauser L."/>
            <person name="Markowitz V."/>
            <person name="Cheng J.F."/>
            <person name="Hugenholtz P."/>
            <person name="Woyke T."/>
            <person name="Wu D."/>
            <person name="Eisen J.A."/>
        </authorList>
    </citation>
    <scope>NUCLEOTIDE SEQUENCE [LARGE SCALE GENOMIC DNA]</scope>
    <source>
        <strain evidence="6">ATCC 33386 / NCTC 11300</strain>
    </source>
</reference>
<name>D1AKL7_SEBTE</name>
<dbReference type="HOGENOM" id="CLU_000604_1_22_0"/>
<dbReference type="PROSITE" id="PS50893">
    <property type="entry name" value="ABC_TRANSPORTER_2"/>
    <property type="match status" value="1"/>
</dbReference>
<sequence length="215" mass="24825">MADYRFENINVSFGTDVIYKNFSIEFEKNRITTILGRSGCGKTTLLNYIMKDILRYKNLSCVFQEEILVKWLTVYENIELVLKNKGLSKTEKNEIIIKNLRLVNLNGYEKYYPSSLSGGMKQRVNIARAASYPADLLFMDEPFKSIDIINKEEIIGKLKQEIKSRNQTAVMVSHDLDEAIDFSDNIICISGTEGKKIKKFSVNKYISKEMLIKYI</sequence>
<dbReference type="EMBL" id="CP001739">
    <property type="protein sequence ID" value="ACZ09133.1"/>
    <property type="molecule type" value="Genomic_DNA"/>
</dbReference>
<dbReference type="PANTHER" id="PTHR42781">
    <property type="entry name" value="SPERMIDINE/PUTRESCINE IMPORT ATP-BINDING PROTEIN POTA"/>
    <property type="match status" value="1"/>
</dbReference>
<dbReference type="PANTHER" id="PTHR42781:SF8">
    <property type="entry name" value="BICARBONATE TRANSPORT ATP-BINDING PROTEIN CMPC"/>
    <property type="match status" value="1"/>
</dbReference>
<dbReference type="AlphaFoldDB" id="D1AKL7"/>
<keyword evidence="2" id="KW-0547">Nucleotide-binding</keyword>
<dbReference type="SUPFAM" id="SSF52540">
    <property type="entry name" value="P-loop containing nucleoside triphosphate hydrolases"/>
    <property type="match status" value="1"/>
</dbReference>
<dbReference type="SMART" id="SM00382">
    <property type="entry name" value="AAA"/>
    <property type="match status" value="1"/>
</dbReference>
<dbReference type="InterPro" id="IPR017871">
    <property type="entry name" value="ABC_transporter-like_CS"/>
</dbReference>
<proteinExistence type="predicted"/>
<evidence type="ECO:0000256" key="3">
    <source>
        <dbReference type="ARBA" id="ARBA00022840"/>
    </source>
</evidence>
<accession>D1AKL7</accession>
<dbReference type="STRING" id="526218.Sterm_2279"/>
<dbReference type="KEGG" id="str:Sterm_2279"/>
<dbReference type="InterPro" id="IPR050093">
    <property type="entry name" value="ABC_SmlMolc_Importer"/>
</dbReference>